<protein>
    <recommendedName>
        <fullName evidence="3">Type I-E CRISPR-associated protein Cse1/CasA</fullName>
    </recommendedName>
</protein>
<reference evidence="1 2" key="1">
    <citation type="submission" date="2015-12" db="EMBL/GenBank/DDBJ databases">
        <authorList>
            <person name="Shamseldin A."/>
            <person name="Moawad H."/>
            <person name="Abd El-Rahim W.M."/>
            <person name="Sadowsky M.J."/>
        </authorList>
    </citation>
    <scope>NUCLEOTIDE SEQUENCE [LARGE SCALE GENOMIC DNA]</scope>
    <source>
        <strain evidence="1 2">WF1</strain>
    </source>
</reference>
<dbReference type="OrthoDB" id="5392377at2"/>
<accession>A0A1V8M3J2</accession>
<comment type="caution">
    <text evidence="1">The sequence shown here is derived from an EMBL/GenBank/DDBJ whole genome shotgun (WGS) entry which is preliminary data.</text>
</comment>
<gene>
    <name evidence="1" type="ORF">AU255_13545</name>
</gene>
<keyword evidence="2" id="KW-1185">Reference proteome</keyword>
<dbReference type="RefSeq" id="WP_080523503.1">
    <property type="nucleotide sequence ID" value="NZ_LPUF01000002.1"/>
</dbReference>
<sequence>MNLLTDDFISTTIGKISLKTLLTSDTDYQLQYAFDEIQLAILQLLGSLSTVVIKPALNELKSYLKHGLTAEQYDLALCNVDLHWFDEKCFMRSTMPNESKIYSAPITKLVSGIECGGSEDASGLFSEVSQANIVCPDCIHVLNYNLHMNIKGECFSKFGATGIRGGGSLSTLISGENLKTTVLSNTVAIDFFESLRAITEPNNKLMWQDPMLGDIYYAHQIGLERGLFALAYHIDFSEIDENCICDVCGHQSNKSINEFRYLRYTGSYGSKKEGRDGGAQWWPHPFTPTTQNDKGVFPVCARDQNWQSWQDFSSYVLGRKTESSVTTPAFIVSQFRKLAPRKKVNLLIGGNIASKGSIKGRIYDLYSMPEHWDKDKLERIEKVIDTGLEIKDRLSRALNKIFAKKAVGYNTNFIVGIKNTAMQQYISNAQQIVQQLLLDIDRKEARILRKEALDQLQAEAKNIYQALMHKYQSDLPLFKALVKGEKILLEMSKLKT</sequence>
<dbReference type="AlphaFoldDB" id="A0A1V8M3J2"/>
<evidence type="ECO:0000313" key="2">
    <source>
        <dbReference type="Proteomes" id="UP000191980"/>
    </source>
</evidence>
<dbReference type="Pfam" id="PF09481">
    <property type="entry name" value="CRISPR_Cse1"/>
    <property type="match status" value="1"/>
</dbReference>
<proteinExistence type="predicted"/>
<evidence type="ECO:0008006" key="3">
    <source>
        <dbReference type="Google" id="ProtNLM"/>
    </source>
</evidence>
<dbReference type="InterPro" id="IPR013381">
    <property type="entry name" value="CRISPR-assoc_prot_Cse1"/>
</dbReference>
<organism evidence="1 2">
    <name type="scientific">Methyloprofundus sedimenti</name>
    <dbReference type="NCBI Taxonomy" id="1420851"/>
    <lineage>
        <taxon>Bacteria</taxon>
        <taxon>Pseudomonadati</taxon>
        <taxon>Pseudomonadota</taxon>
        <taxon>Gammaproteobacteria</taxon>
        <taxon>Methylococcales</taxon>
        <taxon>Methylococcaceae</taxon>
        <taxon>Methyloprofundus</taxon>
    </lineage>
</organism>
<dbReference type="EMBL" id="LPUF01000002">
    <property type="protein sequence ID" value="OQK16124.1"/>
    <property type="molecule type" value="Genomic_DNA"/>
</dbReference>
<dbReference type="Proteomes" id="UP000191980">
    <property type="component" value="Unassembled WGS sequence"/>
</dbReference>
<name>A0A1V8M3J2_9GAMM</name>
<evidence type="ECO:0000313" key="1">
    <source>
        <dbReference type="EMBL" id="OQK16124.1"/>
    </source>
</evidence>
<dbReference type="STRING" id="1420851.AU255_13545"/>